<dbReference type="GO" id="GO:0008684">
    <property type="term" value="F:2-oxopent-4-enoate hydratase activity"/>
    <property type="evidence" value="ECO:0007669"/>
    <property type="project" value="TreeGrafter"/>
</dbReference>
<reference evidence="1 2" key="1">
    <citation type="submission" date="2017-07" db="EMBL/GenBank/DDBJ databases">
        <title>Genome Sequence of Antarctobacter heliothermus Strain SMS3 Isolated from a culture of the Diatom Skeletonema marinoi.</title>
        <authorList>
            <person name="Topel M."/>
            <person name="Pinder M.I.M."/>
            <person name="Johansson O.N."/>
            <person name="Kourtchenko O."/>
            <person name="Godhe A."/>
            <person name="Clarke A.K."/>
        </authorList>
    </citation>
    <scope>NUCLEOTIDE SEQUENCE [LARGE SCALE GENOMIC DNA]</scope>
    <source>
        <strain evidence="1 2">SMS3</strain>
    </source>
</reference>
<keyword evidence="2" id="KW-1185">Reference proteome</keyword>
<gene>
    <name evidence="1" type="ORF">ANTHELSMS3_01533</name>
</gene>
<dbReference type="PANTHER" id="PTHR30143:SF0">
    <property type="entry name" value="2-KETO-4-PENTENOATE HYDRATASE"/>
    <property type="match status" value="1"/>
</dbReference>
<dbReference type="PANTHER" id="PTHR30143">
    <property type="entry name" value="ACID HYDRATASE"/>
    <property type="match status" value="1"/>
</dbReference>
<dbReference type="SUPFAM" id="SSF56529">
    <property type="entry name" value="FAH"/>
    <property type="match status" value="1"/>
</dbReference>
<dbReference type="InterPro" id="IPR036663">
    <property type="entry name" value="Fumarylacetoacetase_C_sf"/>
</dbReference>
<dbReference type="Gene3D" id="3.90.850.10">
    <property type="entry name" value="Fumarylacetoacetase-like, C-terminal domain"/>
    <property type="match status" value="1"/>
</dbReference>
<sequence>MRPDVIVTYSEALKAARAAGKQIVPPGEIPTYSEAIAIQAAIQTDLGAVAGFKVAARPEGPPVLAPISAHRVFDSGVAISSPNMAGVELEIAFELMQPFSDAPLRDLFRPRLVMELVDTRFSGDALDPMQKMSDMQLNDGLVLGPVLDSWDGSDFGTVQARMTGADRVILDGAAEVPGGSALANLQLCLDHLGDHCGGVQPGQHIITGSLCGLPWFGAGDVVQAEVAGFGEVKAALVPR</sequence>
<dbReference type="EMBL" id="CP022540">
    <property type="protein sequence ID" value="ASP20229.1"/>
    <property type="molecule type" value="Genomic_DNA"/>
</dbReference>
<dbReference type="Proteomes" id="UP000203589">
    <property type="component" value="Chromosome"/>
</dbReference>
<proteinExistence type="predicted"/>
<dbReference type="GO" id="GO:0005737">
    <property type="term" value="C:cytoplasm"/>
    <property type="evidence" value="ECO:0007669"/>
    <property type="project" value="TreeGrafter"/>
</dbReference>
<dbReference type="AlphaFoldDB" id="A0A222E1X3"/>
<protein>
    <submittedName>
        <fullName evidence="1">Hydratase</fullName>
    </submittedName>
</protein>
<evidence type="ECO:0000313" key="2">
    <source>
        <dbReference type="Proteomes" id="UP000203589"/>
    </source>
</evidence>
<dbReference type="KEGG" id="aht:ANTHELSMS3_01533"/>
<name>A0A222E1X3_9RHOB</name>
<evidence type="ECO:0000313" key="1">
    <source>
        <dbReference type="EMBL" id="ASP20229.1"/>
    </source>
</evidence>
<dbReference type="InterPro" id="IPR050772">
    <property type="entry name" value="Hydratase-Decarb/MhpD_sf"/>
</dbReference>
<accession>A0A222E1X3</accession>
<organism evidence="1 2">
    <name type="scientific">Antarctobacter heliothermus</name>
    <dbReference type="NCBI Taxonomy" id="74033"/>
    <lineage>
        <taxon>Bacteria</taxon>
        <taxon>Pseudomonadati</taxon>
        <taxon>Pseudomonadota</taxon>
        <taxon>Alphaproteobacteria</taxon>
        <taxon>Rhodobacterales</taxon>
        <taxon>Roseobacteraceae</taxon>
        <taxon>Antarctobacter</taxon>
    </lineage>
</organism>